<name>A0ABS8JDH0_9GAMM</name>
<reference evidence="2" key="1">
    <citation type="submission" date="2021-10" db="EMBL/GenBank/DDBJ databases">
        <authorList>
            <person name="Lyu M."/>
            <person name="Wang X."/>
            <person name="Meng X."/>
            <person name="Xu K."/>
        </authorList>
    </citation>
    <scope>NUCLEOTIDE SEQUENCE</scope>
    <source>
        <strain evidence="2">A6</strain>
    </source>
</reference>
<evidence type="ECO:0000256" key="1">
    <source>
        <dbReference type="SAM" id="Phobius"/>
    </source>
</evidence>
<sequence>MQSTEVARLGKWFGRLVVGGLWVVAAGVAGAVGADQAEPDLDEAIRVIAGEAVRDTPSQP</sequence>
<accession>A0ABS8JDH0</accession>
<dbReference type="EMBL" id="JAJGAK010000001">
    <property type="protein sequence ID" value="MCC8361655.1"/>
    <property type="molecule type" value="Genomic_DNA"/>
</dbReference>
<feature type="transmembrane region" description="Helical" evidence="1">
    <location>
        <begin position="12"/>
        <end position="32"/>
    </location>
</feature>
<keyword evidence="1" id="KW-0472">Membrane</keyword>
<comment type="caution">
    <text evidence="2">The sequence shown here is derived from an EMBL/GenBank/DDBJ whole genome shotgun (WGS) entry which is preliminary data.</text>
</comment>
<protein>
    <submittedName>
        <fullName evidence="2">Uncharacterized protein</fullName>
    </submittedName>
</protein>
<dbReference type="Proteomes" id="UP001165293">
    <property type="component" value="Unassembled WGS sequence"/>
</dbReference>
<dbReference type="RefSeq" id="WP_230525309.1">
    <property type="nucleotide sequence ID" value="NZ_JAJGAK010000001.1"/>
</dbReference>
<gene>
    <name evidence="2" type="ORF">LK996_00965</name>
</gene>
<keyword evidence="1" id="KW-1133">Transmembrane helix</keyword>
<evidence type="ECO:0000313" key="2">
    <source>
        <dbReference type="EMBL" id="MCC8361655.1"/>
    </source>
</evidence>
<organism evidence="2 3">
    <name type="scientific">Noviluteimonas lactosilytica</name>
    <dbReference type="NCBI Taxonomy" id="2888523"/>
    <lineage>
        <taxon>Bacteria</taxon>
        <taxon>Pseudomonadati</taxon>
        <taxon>Pseudomonadota</taxon>
        <taxon>Gammaproteobacteria</taxon>
        <taxon>Lysobacterales</taxon>
        <taxon>Lysobacteraceae</taxon>
        <taxon>Noviluteimonas</taxon>
    </lineage>
</organism>
<evidence type="ECO:0000313" key="3">
    <source>
        <dbReference type="Proteomes" id="UP001165293"/>
    </source>
</evidence>
<keyword evidence="1" id="KW-0812">Transmembrane</keyword>
<proteinExistence type="predicted"/>
<keyword evidence="3" id="KW-1185">Reference proteome</keyword>